<dbReference type="Ensembl" id="ENSMMDT00005005668.1">
    <property type="protein sequence ID" value="ENSMMDP00005005518.1"/>
    <property type="gene ID" value="ENSMMDG00005003071.1"/>
</dbReference>
<dbReference type="PANTHER" id="PTHR15528:SF5">
    <property type="entry name" value="PEROXISOME PROLIFERATOR-ACTIVATED RECEPTOR GAMMA COACTIVATOR-RELATED PROTEIN 1"/>
    <property type="match status" value="1"/>
</dbReference>
<feature type="compositionally biased region" description="Basic residues" evidence="9">
    <location>
        <begin position="1162"/>
        <end position="1177"/>
    </location>
</feature>
<reference evidence="11" key="1">
    <citation type="submission" date="2019-06" db="EMBL/GenBank/DDBJ databases">
        <authorList>
            <consortium name="Wellcome Sanger Institute Data Sharing"/>
        </authorList>
    </citation>
    <scope>NUCLEOTIDE SEQUENCE [LARGE SCALE GENOMIC DNA]</scope>
</reference>
<feature type="compositionally biased region" description="Basic and acidic residues" evidence="9">
    <location>
        <begin position="288"/>
        <end position="308"/>
    </location>
</feature>
<dbReference type="GO" id="GO:0003712">
    <property type="term" value="F:transcription coregulator activity"/>
    <property type="evidence" value="ECO:0007669"/>
    <property type="project" value="InterPro"/>
</dbReference>
<feature type="compositionally biased region" description="Basic residues" evidence="9">
    <location>
        <begin position="1132"/>
        <end position="1141"/>
    </location>
</feature>
<dbReference type="InterPro" id="IPR012677">
    <property type="entry name" value="Nucleotide-bd_a/b_plait_sf"/>
</dbReference>
<dbReference type="GO" id="GO:0045944">
    <property type="term" value="P:positive regulation of transcription by RNA polymerase II"/>
    <property type="evidence" value="ECO:0007669"/>
    <property type="project" value="TreeGrafter"/>
</dbReference>
<feature type="region of interest" description="Disordered" evidence="9">
    <location>
        <begin position="933"/>
        <end position="953"/>
    </location>
</feature>
<dbReference type="SMART" id="SM00360">
    <property type="entry name" value="RRM"/>
    <property type="match status" value="1"/>
</dbReference>
<evidence type="ECO:0000256" key="9">
    <source>
        <dbReference type="SAM" id="MobiDB-lite"/>
    </source>
</evidence>
<feature type="compositionally biased region" description="Low complexity" evidence="9">
    <location>
        <begin position="1144"/>
        <end position="1161"/>
    </location>
</feature>
<feature type="region of interest" description="Disordered" evidence="9">
    <location>
        <begin position="241"/>
        <end position="331"/>
    </location>
</feature>
<comment type="subcellular location">
    <subcellularLocation>
        <location evidence="1">Nucleus</location>
    </subcellularLocation>
</comment>
<dbReference type="GeneTree" id="ENSGT00950000183137"/>
<evidence type="ECO:0000313" key="11">
    <source>
        <dbReference type="Ensembl" id="ENSMMDP00005005518.1"/>
    </source>
</evidence>
<dbReference type="InterPro" id="IPR000504">
    <property type="entry name" value="RRM_dom"/>
</dbReference>
<feature type="compositionally biased region" description="Basic and acidic residues" evidence="9">
    <location>
        <begin position="145"/>
        <end position="176"/>
    </location>
</feature>
<dbReference type="GO" id="GO:0003723">
    <property type="term" value="F:RNA binding"/>
    <property type="evidence" value="ECO:0007669"/>
    <property type="project" value="UniProtKB-UniRule"/>
</dbReference>
<evidence type="ECO:0000256" key="3">
    <source>
        <dbReference type="ARBA" id="ARBA00022884"/>
    </source>
</evidence>
<keyword evidence="4" id="KW-0805">Transcription regulation</keyword>
<keyword evidence="2" id="KW-0597">Phosphoprotein</keyword>
<dbReference type="Pfam" id="PF00076">
    <property type="entry name" value="RRM_1"/>
    <property type="match status" value="1"/>
</dbReference>
<feature type="compositionally biased region" description="Low complexity" evidence="9">
    <location>
        <begin position="1110"/>
        <end position="1131"/>
    </location>
</feature>
<feature type="compositionally biased region" description="Basic and acidic residues" evidence="9">
    <location>
        <begin position="1068"/>
        <end position="1081"/>
    </location>
</feature>
<dbReference type="Gene3D" id="3.30.70.330">
    <property type="match status" value="1"/>
</dbReference>
<keyword evidence="5" id="KW-0010">Activator</keyword>
<evidence type="ECO:0000259" key="10">
    <source>
        <dbReference type="PROSITE" id="PS50102"/>
    </source>
</evidence>
<dbReference type="GO" id="GO:0005634">
    <property type="term" value="C:nucleus"/>
    <property type="evidence" value="ECO:0007669"/>
    <property type="project" value="UniProtKB-SubCell"/>
</dbReference>
<dbReference type="InterPro" id="IPR034605">
    <property type="entry name" value="PGC-1"/>
</dbReference>
<evidence type="ECO:0000256" key="8">
    <source>
        <dbReference type="PROSITE-ProRule" id="PRU00176"/>
    </source>
</evidence>
<keyword evidence="3 8" id="KW-0694">RNA-binding</keyword>
<dbReference type="PANTHER" id="PTHR15528">
    <property type="entry name" value="PEROXISOME PROLIFERATOR ACTIVATED RECEPTOR GAMMA COACTIVATOR 1 PGC-1 -RELATED"/>
    <property type="match status" value="1"/>
</dbReference>
<name>A0A667WVF5_9TELE</name>
<evidence type="ECO:0000256" key="1">
    <source>
        <dbReference type="ARBA" id="ARBA00004123"/>
    </source>
</evidence>
<organism evidence="11 12">
    <name type="scientific">Myripristis murdjan</name>
    <name type="common">pinecone soldierfish</name>
    <dbReference type="NCBI Taxonomy" id="586833"/>
    <lineage>
        <taxon>Eukaryota</taxon>
        <taxon>Metazoa</taxon>
        <taxon>Chordata</taxon>
        <taxon>Craniata</taxon>
        <taxon>Vertebrata</taxon>
        <taxon>Euteleostomi</taxon>
        <taxon>Actinopterygii</taxon>
        <taxon>Neopterygii</taxon>
        <taxon>Teleostei</taxon>
        <taxon>Neoteleostei</taxon>
        <taxon>Acanthomorphata</taxon>
        <taxon>Holocentriformes</taxon>
        <taxon>Holocentridae</taxon>
        <taxon>Myripristis</taxon>
    </lineage>
</organism>
<evidence type="ECO:0000256" key="6">
    <source>
        <dbReference type="ARBA" id="ARBA00023163"/>
    </source>
</evidence>
<proteinExistence type="predicted"/>
<feature type="region of interest" description="Disordered" evidence="9">
    <location>
        <begin position="1046"/>
        <end position="1185"/>
    </location>
</feature>
<feature type="region of interest" description="Disordered" evidence="9">
    <location>
        <begin position="129"/>
        <end position="181"/>
    </location>
</feature>
<evidence type="ECO:0000256" key="7">
    <source>
        <dbReference type="ARBA" id="ARBA00023242"/>
    </source>
</evidence>
<feature type="region of interest" description="Disordered" evidence="9">
    <location>
        <begin position="606"/>
        <end position="640"/>
    </location>
</feature>
<evidence type="ECO:0000256" key="4">
    <source>
        <dbReference type="ARBA" id="ARBA00023015"/>
    </source>
</evidence>
<feature type="region of interest" description="Disordered" evidence="9">
    <location>
        <begin position="345"/>
        <end position="392"/>
    </location>
</feature>
<keyword evidence="7" id="KW-0539">Nucleus</keyword>
<keyword evidence="12" id="KW-1185">Reference proteome</keyword>
<dbReference type="SUPFAM" id="SSF54928">
    <property type="entry name" value="RNA-binding domain, RBD"/>
    <property type="match status" value="1"/>
</dbReference>
<feature type="compositionally biased region" description="Basic and acidic residues" evidence="9">
    <location>
        <begin position="464"/>
        <end position="478"/>
    </location>
</feature>
<feature type="domain" description="RRM" evidence="10">
    <location>
        <begin position="1227"/>
        <end position="1312"/>
    </location>
</feature>
<protein>
    <submittedName>
        <fullName evidence="11">Peroxisome proliferator-activated receptor gamma coactivator-related protein 1-like</fullName>
    </submittedName>
</protein>
<gene>
    <name evidence="11" type="primary">LOC115375115</name>
</gene>
<sequence>MAARWRGKDRDLNAGNSDFLTRNTLNEVMLSRGSMAGAERDVQSVMDRSILAILEDSTVTPEDKRRVEEESETTLLSALSEILDTVEDDDVTLSPFDTLLDAELLAHQEHRDNSPLRRLLSLAGAAPDRDPVCCSPKSSSLSPSQEKEESIVDRLRRPRFKEQSGGEETDRSKGESDSLPQGFKLPIQKALDSTNSFELRSKKAETEIEVFTPTSLVNLVNIMHPYCLRLHLEEEGKGWVSKSRQMTSPRGKQKKDHTLSSMGEIWKYEKPTGDSDEEINVDEDDEEIPFKETKEQEEGAKRPVDPKLLKSSLLNRDSTRAQPSREKKRVSFGPVQVACFNEAMEEESNGKKLTDTAVSAPLTSTKNPETLLGPEPEPLTKPSSENNCDTDEAVHVLPPQGETKAKSLSLQQYRQLRQKRLPLVEKQRNYTTKWPSLSETPKELTPILCLQGQKRHRCETKPCTNEHHSGLKHPRTESRINSPASPLPGITATLNVPENRSPVKKRTLLSSDPPNPVLLPLPVTQPSSDRAVLPSATQSSSEPKVAFLNRDPNLESTRLLQEIQTKFSTHPPKRESSSQEPKSKVLLLNQDPNLDSATLLQEIKNTFSKQPPNEERLSSRSPKHCPATAQPDSISDCQKPQTQHCSQSLKKETELLPKIAQLPSADLMRQTKCPSSMPYSTPPPTPVKASIQPEEKLTGVPVYISPSEEKLSPPQFTCGVQSSTCDSGIEAPDLTSLLEQFEETQVKDQNKCESDLLIGSEDISEAADPTRPPLETSCSGNTVEMLGFLDACLPSIEQPLCSSEPDTVITAELVNAPWSPHLQMLRDLDPDTVGQQKAHGGFGAPSVEPLERQSQQSFSTLEMPRTTETLRILPPVQMLETSDIPEPLGTDIVLSSQDCSSANQQRKLFPLDPQRQQPARSKTLPSKAIQIIDPRPLPSKRTHASPSKCPATNTSSQMHLSLASDHDYCAPVDRLFTSATLCSKTLTSTPNNFADLTYKSQATTCESSATSESKKYTSTCEANATFKPGNNSKKCVWQRLSEDERTQSETNLAIDVDPPFSNNVLPKQEYDLLGDSREDGTKPCTLPTPPPSPPGRGRVRRRCRKRSPDSDSSSSSPSSSSSSSSRSTSRSPQRKRLRHKRSESSSSSTSPSPSRSVSHSPPCRRYRLSYSRSKSRSRSWSQSRSRSRSPEVCRRSWGNVYSSRESRWHKRQHEIRIQKLKAIDERRVVYVGRIRRSMTHDELRERFSLFGDVECVSLHFRDRGDNYGFVTFYNMEDAFAAIENGSKLRRPDELPFDICFGGETTVLQVRLC</sequence>
<feature type="compositionally biased region" description="Polar residues" evidence="9">
    <location>
        <begin position="630"/>
        <end position="640"/>
    </location>
</feature>
<feature type="region of interest" description="Disordered" evidence="9">
    <location>
        <begin position="461"/>
        <end position="553"/>
    </location>
</feature>
<dbReference type="InterPro" id="IPR035979">
    <property type="entry name" value="RBD_domain_sf"/>
</dbReference>
<evidence type="ECO:0000256" key="2">
    <source>
        <dbReference type="ARBA" id="ARBA00022553"/>
    </source>
</evidence>
<dbReference type="PROSITE" id="PS50102">
    <property type="entry name" value="RRM"/>
    <property type="match status" value="1"/>
</dbReference>
<feature type="compositionally biased region" description="Acidic residues" evidence="9">
    <location>
        <begin position="274"/>
        <end position="287"/>
    </location>
</feature>
<keyword evidence="6" id="KW-0804">Transcription</keyword>
<dbReference type="Proteomes" id="UP000472263">
    <property type="component" value="Chromosome 1"/>
</dbReference>
<reference evidence="11" key="3">
    <citation type="submission" date="2025-09" db="UniProtKB">
        <authorList>
            <consortium name="Ensembl"/>
        </authorList>
    </citation>
    <scope>IDENTIFICATION</scope>
</reference>
<evidence type="ECO:0000256" key="5">
    <source>
        <dbReference type="ARBA" id="ARBA00023159"/>
    </source>
</evidence>
<dbReference type="InParanoid" id="A0A667WVF5"/>
<evidence type="ECO:0000313" key="12">
    <source>
        <dbReference type="Proteomes" id="UP000472263"/>
    </source>
</evidence>
<accession>A0A667WVF5</accession>
<reference evidence="11" key="2">
    <citation type="submission" date="2025-08" db="UniProtKB">
        <authorList>
            <consortium name="Ensembl"/>
        </authorList>
    </citation>
    <scope>IDENTIFICATION</scope>
</reference>
<feature type="compositionally biased region" description="Low complexity" evidence="9">
    <location>
        <begin position="135"/>
        <end position="144"/>
    </location>
</feature>